<evidence type="ECO:0000256" key="3">
    <source>
        <dbReference type="SAM" id="MobiDB-lite"/>
    </source>
</evidence>
<dbReference type="GO" id="GO:0005524">
    <property type="term" value="F:ATP binding"/>
    <property type="evidence" value="ECO:0007669"/>
    <property type="project" value="InterPro"/>
</dbReference>
<dbReference type="InterPro" id="IPR027413">
    <property type="entry name" value="GROEL-like_equatorial_sf"/>
</dbReference>
<dbReference type="PROSITE" id="PS00296">
    <property type="entry name" value="CHAPERONINS_CPN60"/>
    <property type="match status" value="1"/>
</dbReference>
<proteinExistence type="inferred from homology"/>
<feature type="region of interest" description="Disordered" evidence="3">
    <location>
        <begin position="174"/>
        <end position="205"/>
    </location>
</feature>
<dbReference type="InterPro" id="IPR018370">
    <property type="entry name" value="Chaperonin_Cpn60_CS"/>
</dbReference>
<dbReference type="AlphaFoldDB" id="A0A843WG80"/>
<reference evidence="4" key="1">
    <citation type="submission" date="2017-07" db="EMBL/GenBank/DDBJ databases">
        <title>Taro Niue Genome Assembly and Annotation.</title>
        <authorList>
            <person name="Atibalentja N."/>
            <person name="Keating K."/>
            <person name="Fields C.J."/>
        </authorList>
    </citation>
    <scope>NUCLEOTIDE SEQUENCE</scope>
    <source>
        <strain evidence="4">Niue_2</strain>
        <tissue evidence="4">Leaf</tissue>
    </source>
</reference>
<feature type="compositionally biased region" description="Polar residues" evidence="3">
    <location>
        <begin position="241"/>
        <end position="250"/>
    </location>
</feature>
<dbReference type="InterPro" id="IPR027410">
    <property type="entry name" value="TCP-1-like_intermed_sf"/>
</dbReference>
<dbReference type="OrthoDB" id="2011236at2759"/>
<protein>
    <submittedName>
        <fullName evidence="4">Uncharacterized protein</fullName>
    </submittedName>
</protein>
<dbReference type="InterPro" id="IPR001844">
    <property type="entry name" value="Cpn60/GroEL"/>
</dbReference>
<evidence type="ECO:0000256" key="1">
    <source>
        <dbReference type="ARBA" id="ARBA00006607"/>
    </source>
</evidence>
<feature type="compositionally biased region" description="Basic and acidic residues" evidence="3">
    <location>
        <begin position="176"/>
        <end position="189"/>
    </location>
</feature>
<name>A0A843WG80_COLES</name>
<dbReference type="SUPFAM" id="SSF48592">
    <property type="entry name" value="GroEL equatorial domain-like"/>
    <property type="match status" value="1"/>
</dbReference>
<evidence type="ECO:0000313" key="5">
    <source>
        <dbReference type="Proteomes" id="UP000652761"/>
    </source>
</evidence>
<comment type="similarity">
    <text evidence="1">Belongs to the chaperonin (HSP60) family.</text>
</comment>
<dbReference type="Gene3D" id="3.30.260.10">
    <property type="entry name" value="TCP-1-like chaperonin intermediate domain"/>
    <property type="match status" value="1"/>
</dbReference>
<keyword evidence="5" id="KW-1185">Reference proteome</keyword>
<accession>A0A843WG80</accession>
<dbReference type="PANTHER" id="PTHR45633">
    <property type="entry name" value="60 KDA HEAT SHOCK PROTEIN, MITOCHONDRIAL"/>
    <property type="match status" value="1"/>
</dbReference>
<feature type="region of interest" description="Disordered" evidence="3">
    <location>
        <begin position="227"/>
        <end position="250"/>
    </location>
</feature>
<dbReference type="GO" id="GO:0140662">
    <property type="term" value="F:ATP-dependent protein folding chaperone"/>
    <property type="evidence" value="ECO:0007669"/>
    <property type="project" value="InterPro"/>
</dbReference>
<organism evidence="4 5">
    <name type="scientific">Colocasia esculenta</name>
    <name type="common">Wild taro</name>
    <name type="synonym">Arum esculentum</name>
    <dbReference type="NCBI Taxonomy" id="4460"/>
    <lineage>
        <taxon>Eukaryota</taxon>
        <taxon>Viridiplantae</taxon>
        <taxon>Streptophyta</taxon>
        <taxon>Embryophyta</taxon>
        <taxon>Tracheophyta</taxon>
        <taxon>Spermatophyta</taxon>
        <taxon>Magnoliopsida</taxon>
        <taxon>Liliopsida</taxon>
        <taxon>Araceae</taxon>
        <taxon>Aroideae</taxon>
        <taxon>Colocasieae</taxon>
        <taxon>Colocasia</taxon>
    </lineage>
</organism>
<sequence>MLRIEDALNATKAAIEEGVVVGGGCSLLRLSLKIDGIKGSLDNEEQKGKALVLEPYYPSRFARNFGYDQSVPPNANFPLEARICRDHSIHLIVACWWNYFRREETGLGYILPAPDAMGQIDIYYARWWFKYSNIFWQSPQQLREAEESHIPSETSRGRSANPCLNALSFSRRRRAGKDGVTDSIMSRDGDETDEDANNSATSNDYNPLSGDSLLFYGREYETSSRAVEAFSPEVGDDKDPQTLNRSNGSPIRNSLFGMGAMDSDNTTFSFAELGLPVEQYPPTTVEEYVPVAAGEFPTEESVSEGALDFFRMIFSEGETIPCPAPEASSSFPFLEDTRSPFPKMHPHSAFQVGDTARDDRDFQIRAFFDPRTPRQKKGIIRRVLHRNLAIADLGQ</sequence>
<dbReference type="EMBL" id="NMUH01004192">
    <property type="protein sequence ID" value="MQM08719.1"/>
    <property type="molecule type" value="Genomic_DNA"/>
</dbReference>
<keyword evidence="2" id="KW-0143">Chaperone</keyword>
<dbReference type="Proteomes" id="UP000652761">
    <property type="component" value="Unassembled WGS sequence"/>
</dbReference>
<evidence type="ECO:0000313" key="4">
    <source>
        <dbReference type="EMBL" id="MQM08719.1"/>
    </source>
</evidence>
<dbReference type="Gene3D" id="1.10.560.10">
    <property type="entry name" value="GroEL-like equatorial domain"/>
    <property type="match status" value="1"/>
</dbReference>
<gene>
    <name evidence="4" type="ORF">Taro_041577</name>
</gene>
<dbReference type="GO" id="GO:0042026">
    <property type="term" value="P:protein refolding"/>
    <property type="evidence" value="ECO:0007669"/>
    <property type="project" value="InterPro"/>
</dbReference>
<comment type="caution">
    <text evidence="4">The sequence shown here is derived from an EMBL/GenBank/DDBJ whole genome shotgun (WGS) entry which is preliminary data.</text>
</comment>
<evidence type="ECO:0000256" key="2">
    <source>
        <dbReference type="ARBA" id="ARBA00023186"/>
    </source>
</evidence>